<comment type="function">
    <text evidence="11">Has a role in mitochondrial fission. Has a role in outer membrane fission but not matrix separation.</text>
</comment>
<dbReference type="GO" id="GO:0000266">
    <property type="term" value="P:mitochondrial fission"/>
    <property type="evidence" value="ECO:0007669"/>
    <property type="project" value="InterPro"/>
</dbReference>
<evidence type="ECO:0000256" key="12">
    <source>
        <dbReference type="SAM" id="Phobius"/>
    </source>
</evidence>
<dbReference type="Gene3D" id="1.25.40.10">
    <property type="entry name" value="Tetratricopeptide repeat domain"/>
    <property type="match status" value="1"/>
</dbReference>
<accession>A0A8H7T8U5</accession>
<dbReference type="Proteomes" id="UP000664132">
    <property type="component" value="Unassembled WGS sequence"/>
</dbReference>
<dbReference type="PANTHER" id="PTHR13247:SF0">
    <property type="entry name" value="MITOCHONDRIAL FISSION 1 PROTEIN"/>
    <property type="match status" value="1"/>
</dbReference>
<dbReference type="EMBL" id="JAFJYH010000166">
    <property type="protein sequence ID" value="KAG4417030.1"/>
    <property type="molecule type" value="Genomic_DNA"/>
</dbReference>
<dbReference type="SUPFAM" id="SSF48452">
    <property type="entry name" value="TPR-like"/>
    <property type="match status" value="1"/>
</dbReference>
<evidence type="ECO:0000256" key="2">
    <source>
        <dbReference type="ARBA" id="ARBA00008937"/>
    </source>
</evidence>
<sequence>MDRNVLETPLHTRFAIFLYTFQLETAILTNRVHLDAADAERPVLPQSITSDLSFDELQVLRSQYEKEGEHVGVQTKFNFAWGLIKSNTRNDQQEGVRLLSDIFRTSPERRRECLYYLALGNYKLGNYAEARRYNDLLLDKEPANLQASSLRGLIDDKVAKEGLMGVAILSGVAIAAGVVGGMIFKGMGRRTR</sequence>
<dbReference type="CDD" id="cd12212">
    <property type="entry name" value="Fis1"/>
    <property type="match status" value="1"/>
</dbReference>
<dbReference type="InterPro" id="IPR028061">
    <property type="entry name" value="Fis1_TPR_C"/>
</dbReference>
<keyword evidence="9" id="KW-0496">Mitochondrion</keyword>
<comment type="similarity">
    <text evidence="2">Belongs to the FIS1 family.</text>
</comment>
<evidence type="ECO:0000256" key="11">
    <source>
        <dbReference type="ARBA" id="ARBA00025016"/>
    </source>
</evidence>
<keyword evidence="4 12" id="KW-0812">Transmembrane</keyword>
<dbReference type="Pfam" id="PF14852">
    <property type="entry name" value="Fis1_TPR_N"/>
    <property type="match status" value="1"/>
</dbReference>
<dbReference type="GO" id="GO:0005741">
    <property type="term" value="C:mitochondrial outer membrane"/>
    <property type="evidence" value="ECO:0007669"/>
    <property type="project" value="UniProtKB-SubCell"/>
</dbReference>
<keyword evidence="6" id="KW-1000">Mitochondrion outer membrane</keyword>
<dbReference type="PANTHER" id="PTHR13247">
    <property type="entry name" value="TETRATRICOPEPTIDE REPEAT PROTEIN 11 TPR REPEAT PROTEIN 11"/>
    <property type="match status" value="1"/>
</dbReference>
<comment type="caution">
    <text evidence="13">The sequence shown here is derived from an EMBL/GenBank/DDBJ whole genome shotgun (WGS) entry which is preliminary data.</text>
</comment>
<dbReference type="InterPro" id="IPR033745">
    <property type="entry name" value="Fis1_cytosol"/>
</dbReference>
<keyword evidence="8 12" id="KW-1133">Transmembrane helix</keyword>
<dbReference type="FunFam" id="1.25.40.10:FF:000179">
    <property type="entry name" value="Mitochondrial fission 1 protein"/>
    <property type="match status" value="1"/>
</dbReference>
<evidence type="ECO:0000256" key="7">
    <source>
        <dbReference type="ARBA" id="ARBA00022803"/>
    </source>
</evidence>
<evidence type="ECO:0000256" key="1">
    <source>
        <dbReference type="ARBA" id="ARBA00004572"/>
    </source>
</evidence>
<keyword evidence="14" id="KW-1185">Reference proteome</keyword>
<protein>
    <recommendedName>
        <fullName evidence="3">Mitochondrial fission 1 protein</fullName>
    </recommendedName>
</protein>
<evidence type="ECO:0000256" key="6">
    <source>
        <dbReference type="ARBA" id="ARBA00022787"/>
    </source>
</evidence>
<evidence type="ECO:0000313" key="14">
    <source>
        <dbReference type="Proteomes" id="UP000664132"/>
    </source>
</evidence>
<keyword evidence="10 12" id="KW-0472">Membrane</keyword>
<evidence type="ECO:0000256" key="3">
    <source>
        <dbReference type="ARBA" id="ARBA00014314"/>
    </source>
</evidence>
<organism evidence="13 14">
    <name type="scientific">Cadophora malorum</name>
    <dbReference type="NCBI Taxonomy" id="108018"/>
    <lineage>
        <taxon>Eukaryota</taxon>
        <taxon>Fungi</taxon>
        <taxon>Dikarya</taxon>
        <taxon>Ascomycota</taxon>
        <taxon>Pezizomycotina</taxon>
        <taxon>Leotiomycetes</taxon>
        <taxon>Helotiales</taxon>
        <taxon>Ploettnerulaceae</taxon>
        <taxon>Cadophora</taxon>
    </lineage>
</organism>
<dbReference type="OrthoDB" id="421154at2759"/>
<gene>
    <name evidence="13" type="primary">FIS1</name>
    <name evidence="13" type="ORF">IFR04_009806</name>
</gene>
<dbReference type="GO" id="GO:0000422">
    <property type="term" value="P:autophagy of mitochondrion"/>
    <property type="evidence" value="ECO:0007669"/>
    <property type="project" value="TreeGrafter"/>
</dbReference>
<evidence type="ECO:0000313" key="13">
    <source>
        <dbReference type="EMBL" id="KAG4417030.1"/>
    </source>
</evidence>
<evidence type="ECO:0000256" key="4">
    <source>
        <dbReference type="ARBA" id="ARBA00022692"/>
    </source>
</evidence>
<evidence type="ECO:0000256" key="8">
    <source>
        <dbReference type="ARBA" id="ARBA00022989"/>
    </source>
</evidence>
<dbReference type="InterPro" id="IPR028058">
    <property type="entry name" value="Fis1_TPR_N"/>
</dbReference>
<evidence type="ECO:0000256" key="5">
    <source>
        <dbReference type="ARBA" id="ARBA00022737"/>
    </source>
</evidence>
<feature type="transmembrane region" description="Helical" evidence="12">
    <location>
        <begin position="163"/>
        <end position="184"/>
    </location>
</feature>
<dbReference type="InterPro" id="IPR011990">
    <property type="entry name" value="TPR-like_helical_dom_sf"/>
</dbReference>
<evidence type="ECO:0000256" key="10">
    <source>
        <dbReference type="ARBA" id="ARBA00023136"/>
    </source>
</evidence>
<dbReference type="AlphaFoldDB" id="A0A8H7T8U5"/>
<keyword evidence="7" id="KW-0802">TPR repeat</keyword>
<proteinExistence type="inferred from homology"/>
<comment type="subcellular location">
    <subcellularLocation>
        <location evidence="1">Mitochondrion outer membrane</location>
        <topology evidence="1">Single-pass membrane protein</topology>
    </subcellularLocation>
</comment>
<keyword evidence="5" id="KW-0677">Repeat</keyword>
<name>A0A8H7T8U5_9HELO</name>
<dbReference type="InterPro" id="IPR016543">
    <property type="entry name" value="Fis1"/>
</dbReference>
<reference evidence="13" key="1">
    <citation type="submission" date="2021-02" db="EMBL/GenBank/DDBJ databases">
        <title>Genome sequence Cadophora malorum strain M34.</title>
        <authorList>
            <person name="Stefanovic E."/>
            <person name="Vu D."/>
            <person name="Scully C."/>
            <person name="Dijksterhuis J."/>
            <person name="Roader J."/>
            <person name="Houbraken J."/>
        </authorList>
    </citation>
    <scope>NUCLEOTIDE SEQUENCE</scope>
    <source>
        <strain evidence="13">M34</strain>
    </source>
</reference>
<dbReference type="GO" id="GO:0016559">
    <property type="term" value="P:peroxisome fission"/>
    <property type="evidence" value="ECO:0007669"/>
    <property type="project" value="TreeGrafter"/>
</dbReference>
<dbReference type="GO" id="GO:0005778">
    <property type="term" value="C:peroxisomal membrane"/>
    <property type="evidence" value="ECO:0007669"/>
    <property type="project" value="TreeGrafter"/>
</dbReference>
<evidence type="ECO:0000256" key="9">
    <source>
        <dbReference type="ARBA" id="ARBA00023128"/>
    </source>
</evidence>
<dbReference type="Pfam" id="PF14853">
    <property type="entry name" value="Fis1_TPR_C"/>
    <property type="match status" value="1"/>
</dbReference>